<evidence type="ECO:0000313" key="4">
    <source>
        <dbReference type="Proteomes" id="UP000284375"/>
    </source>
</evidence>
<dbReference type="Proteomes" id="UP000284375">
    <property type="component" value="Unassembled WGS sequence"/>
</dbReference>
<dbReference type="InterPro" id="IPR025676">
    <property type="entry name" value="Clr5_dom"/>
</dbReference>
<comment type="caution">
    <text evidence="3">The sequence shown here is derived from an EMBL/GenBank/DDBJ whole genome shotgun (WGS) entry which is preliminary data.</text>
</comment>
<evidence type="ECO:0000259" key="2">
    <source>
        <dbReference type="Pfam" id="PF14420"/>
    </source>
</evidence>
<feature type="region of interest" description="Disordered" evidence="1">
    <location>
        <begin position="119"/>
        <end position="141"/>
    </location>
</feature>
<gene>
    <name evidence="3" type="ORF">VSDG_08238</name>
</gene>
<protein>
    <recommendedName>
        <fullName evidence="2">Clr5 domain-containing protein</fullName>
    </recommendedName>
</protein>
<dbReference type="Pfam" id="PF14420">
    <property type="entry name" value="Clr5"/>
    <property type="match status" value="1"/>
</dbReference>
<organism evidence="3 4">
    <name type="scientific">Cytospora chrysosperma</name>
    <name type="common">Cytospora canker fungus</name>
    <name type="synonym">Sphaeria chrysosperma</name>
    <dbReference type="NCBI Taxonomy" id="252740"/>
    <lineage>
        <taxon>Eukaryota</taxon>
        <taxon>Fungi</taxon>
        <taxon>Dikarya</taxon>
        <taxon>Ascomycota</taxon>
        <taxon>Pezizomycotina</taxon>
        <taxon>Sordariomycetes</taxon>
        <taxon>Sordariomycetidae</taxon>
        <taxon>Diaporthales</taxon>
        <taxon>Cytosporaceae</taxon>
        <taxon>Cytospora</taxon>
    </lineage>
</organism>
<dbReference type="PANTHER" id="PTHR38788:SF3">
    <property type="entry name" value="CLR5 DOMAIN-CONTAINING PROTEIN"/>
    <property type="match status" value="1"/>
</dbReference>
<dbReference type="OrthoDB" id="5308957at2759"/>
<dbReference type="AlphaFoldDB" id="A0A423VG19"/>
<reference evidence="3 4" key="1">
    <citation type="submission" date="2015-09" db="EMBL/GenBank/DDBJ databases">
        <title>Host preference determinants of Valsa canker pathogens revealed by comparative genomics.</title>
        <authorList>
            <person name="Yin Z."/>
            <person name="Huang L."/>
        </authorList>
    </citation>
    <scope>NUCLEOTIDE SEQUENCE [LARGE SCALE GENOMIC DNA]</scope>
    <source>
        <strain evidence="3 4">YSFL</strain>
    </source>
</reference>
<evidence type="ECO:0000313" key="3">
    <source>
        <dbReference type="EMBL" id="ROV89880.1"/>
    </source>
</evidence>
<evidence type="ECO:0000256" key="1">
    <source>
        <dbReference type="SAM" id="MobiDB-lite"/>
    </source>
</evidence>
<proteinExistence type="predicted"/>
<sequence length="527" mass="59502">MDSQLVIIESSPKGIMGTNAQKTKWASPRDWEGMKQRIVYLYKTLDHPLWKVMNIMRDEHGFVATYHRQKMYKYYLRRWGVRKNLRAAQVQEFLQKVRLEDEETSVYFIGGVRVDRKRLETHRKRAPTSRSGQAGGSAMPQQIEGLSGTERHRPPSPQTTLLDPFLPETEKMLHAMRSYIGGSFDSGRWTRSHIPWQRDLIIAAQNSAWTSGRLMYSGYIPQAFRMINLCLDSCGRLLAADSPLFPMGMYTELFEFSKRHEAPARSIILFLRDLVLVKHQSKLHPLYVLFDTMSRMTSEQLCQCAWTLTVAYCASLCKELGANNAFTAEMSEMHGHCISWAAAYAPVEDSTAERMLQEHARALSAGGQTTFEALEARLRLANFFLDRRRYSEARSAAEEVIALDRGGGGAGADNAYLIDDCHRILFWVSRVDGSHEETAGAAGRWVGYCTSKLGGSHELTVDALGEVVEYFRDVGDAEAADQARREHEIAVGDMCERLERIGLEADACAAQKRTMLYGRTSQQGISA</sequence>
<name>A0A423VG19_CYTCH</name>
<dbReference type="STRING" id="252740.A0A423VG19"/>
<accession>A0A423VG19</accession>
<feature type="domain" description="Clr5" evidence="2">
    <location>
        <begin position="28"/>
        <end position="83"/>
    </location>
</feature>
<keyword evidence="4" id="KW-1185">Reference proteome</keyword>
<dbReference type="EMBL" id="LJZO01000054">
    <property type="protein sequence ID" value="ROV89880.1"/>
    <property type="molecule type" value="Genomic_DNA"/>
</dbReference>
<dbReference type="PANTHER" id="PTHR38788">
    <property type="entry name" value="CLR5 DOMAIN-CONTAINING PROTEIN"/>
    <property type="match status" value="1"/>
</dbReference>